<keyword evidence="2" id="KW-1185">Reference proteome</keyword>
<proteinExistence type="predicted"/>
<dbReference type="Proteomes" id="UP000426444">
    <property type="component" value="Chromosome"/>
</dbReference>
<dbReference type="Gene3D" id="1.10.1220.10">
    <property type="entry name" value="Met repressor-like"/>
    <property type="match status" value="1"/>
</dbReference>
<name>A0A6I6DD10_9FIRM</name>
<organism evidence="1 2">
    <name type="scientific">Candidatus Syntrophocurvum alkaliphilum</name>
    <dbReference type="NCBI Taxonomy" id="2293317"/>
    <lineage>
        <taxon>Bacteria</taxon>
        <taxon>Bacillati</taxon>
        <taxon>Bacillota</taxon>
        <taxon>Clostridia</taxon>
        <taxon>Eubacteriales</taxon>
        <taxon>Syntrophomonadaceae</taxon>
        <taxon>Candidatus Syntrophocurvum</taxon>
    </lineage>
</organism>
<protein>
    <submittedName>
        <fullName evidence="1">Programmed cell death antitoxin YdcD</fullName>
    </submittedName>
</protein>
<gene>
    <name evidence="1" type="ORF">SYNTR_0149</name>
</gene>
<dbReference type="GO" id="GO:0006355">
    <property type="term" value="P:regulation of DNA-templated transcription"/>
    <property type="evidence" value="ECO:0007669"/>
    <property type="project" value="InterPro"/>
</dbReference>
<sequence>MADESKNRSEIVREAIKFYLGERKKNLMREQMKKGYLEMAEINLNIATENCCVEEEALVNSIEKLLE</sequence>
<accession>A0A6I6DD10</accession>
<evidence type="ECO:0000313" key="1">
    <source>
        <dbReference type="EMBL" id="QGT98742.1"/>
    </source>
</evidence>
<evidence type="ECO:0000313" key="2">
    <source>
        <dbReference type="Proteomes" id="UP000426444"/>
    </source>
</evidence>
<dbReference type="KEGG" id="salq:SYNTR_0149"/>
<dbReference type="AlphaFoldDB" id="A0A6I6DD10"/>
<reference evidence="2" key="1">
    <citation type="journal article" date="2019" name="Microbiology">
        <title>Complete Genome Sequence of an Uncultured Bacterium of the Candidate Phylum Bipolaricaulota.</title>
        <authorList>
            <person name="Kadnikov V.V."/>
            <person name="Mardanov A.V."/>
            <person name="Beletsky A.V."/>
            <person name="Frank Y.A."/>
            <person name="Karnachuk O.V."/>
            <person name="Ravin N.V."/>
        </authorList>
    </citation>
    <scope>NUCLEOTIDE SEQUENCE [LARGE SCALE GENOMIC DNA]</scope>
</reference>
<dbReference type="InterPro" id="IPR013321">
    <property type="entry name" value="Arc_rbn_hlx_hlx"/>
</dbReference>
<dbReference type="EMBL" id="CP046457">
    <property type="protein sequence ID" value="QGT98742.1"/>
    <property type="molecule type" value="Genomic_DNA"/>
</dbReference>